<keyword evidence="4" id="KW-1185">Reference proteome</keyword>
<dbReference type="Gene3D" id="2.60.40.640">
    <property type="match status" value="1"/>
</dbReference>
<dbReference type="Pfam" id="PF13002">
    <property type="entry name" value="LDB19"/>
    <property type="match status" value="1"/>
</dbReference>
<feature type="compositionally biased region" description="Low complexity" evidence="1">
    <location>
        <begin position="558"/>
        <end position="574"/>
    </location>
</feature>
<accession>A0AAV5QDA9</accession>
<dbReference type="InterPro" id="IPR014752">
    <property type="entry name" value="Arrestin-like_C"/>
</dbReference>
<dbReference type="InterPro" id="IPR024391">
    <property type="entry name" value="LDB19_N"/>
</dbReference>
<evidence type="ECO:0000259" key="2">
    <source>
        <dbReference type="Pfam" id="PF13002"/>
    </source>
</evidence>
<protein>
    <submittedName>
        <fullName evidence="3">Ldb19 protein</fullName>
    </submittedName>
</protein>
<name>A0AAV5QDA9_9ASCO</name>
<dbReference type="AlphaFoldDB" id="A0AAV5QDA9"/>
<gene>
    <name evidence="3" type="ORF">DASC09_000020</name>
</gene>
<evidence type="ECO:0000256" key="1">
    <source>
        <dbReference type="SAM" id="MobiDB-lite"/>
    </source>
</evidence>
<dbReference type="RefSeq" id="XP_064849677.1">
    <property type="nucleotide sequence ID" value="XM_064993605.1"/>
</dbReference>
<evidence type="ECO:0000313" key="4">
    <source>
        <dbReference type="Proteomes" id="UP001360560"/>
    </source>
</evidence>
<feature type="domain" description="LDB19 N-terminal" evidence="2">
    <location>
        <begin position="139"/>
        <end position="327"/>
    </location>
</feature>
<organism evidence="3 4">
    <name type="scientific">Saccharomycopsis crataegensis</name>
    <dbReference type="NCBI Taxonomy" id="43959"/>
    <lineage>
        <taxon>Eukaryota</taxon>
        <taxon>Fungi</taxon>
        <taxon>Dikarya</taxon>
        <taxon>Ascomycota</taxon>
        <taxon>Saccharomycotina</taxon>
        <taxon>Saccharomycetes</taxon>
        <taxon>Saccharomycopsidaceae</taxon>
        <taxon>Saccharomycopsis</taxon>
    </lineage>
</organism>
<dbReference type="EMBL" id="BTFZ01000001">
    <property type="protein sequence ID" value="GMM32677.1"/>
    <property type="molecule type" value="Genomic_DNA"/>
</dbReference>
<dbReference type="Proteomes" id="UP001360560">
    <property type="component" value="Unassembled WGS sequence"/>
</dbReference>
<reference evidence="3 4" key="1">
    <citation type="journal article" date="2023" name="Elife">
        <title>Identification of key yeast species and microbe-microbe interactions impacting larval growth of Drosophila in the wild.</title>
        <authorList>
            <person name="Mure A."/>
            <person name="Sugiura Y."/>
            <person name="Maeda R."/>
            <person name="Honda K."/>
            <person name="Sakurai N."/>
            <person name="Takahashi Y."/>
            <person name="Watada M."/>
            <person name="Katoh T."/>
            <person name="Gotoh A."/>
            <person name="Gotoh Y."/>
            <person name="Taniguchi I."/>
            <person name="Nakamura K."/>
            <person name="Hayashi T."/>
            <person name="Katayama T."/>
            <person name="Uemura T."/>
            <person name="Hattori Y."/>
        </authorList>
    </citation>
    <scope>NUCLEOTIDE SEQUENCE [LARGE SCALE GENOMIC DNA]</scope>
    <source>
        <strain evidence="3 4">SC-9</strain>
    </source>
</reference>
<evidence type="ECO:0000313" key="3">
    <source>
        <dbReference type="EMBL" id="GMM32677.1"/>
    </source>
</evidence>
<sequence length="661" mass="71972">MTLLSKLSKAHRSRSSSPALRPVADQEHANFSKSPYSLSIAIESPPVVLYGPPNESTGYLLSGLLYLDIPFPTNGHLDLHPTLSANSAMAVPARHASSTTLLTRSPAITPVASNLSLNHSQSSSPSLSPSDPKQLLKSVSLSLNQIITYGKPFLPPSNTLANCSECKTKVTTLKRWDVLTQPALFPPGKQAFPFSHILPGNLPPTCAVGSSGAFTIRYELVAQSHGIYESSKSKKQKSCEIKVKMPIRVSRSIIKGLEKNSLRIFPPSNVTVAASIPNVVHPKSDFVVELKFEGLVDGNKRWRLRRLQWRIEETAQIKANSCDLSYHKTKLKVIESNIRLNEEHKIPGSTYSLGSTVRRRHDLATPADIPSADQEEEGQEIAATERNQDSFLHPSDHEANNIVSSETSAPASGLNPVSSIPLYQTSFVPPEDEHELFLEEVRTIEKGALREGWKSDYSNNGTIEVAVDVSCRRLSSGLVNHIKAADSRTSPSHIDRGLDIGSDANCACEVYDPINGVYVTHTLIMEANLAEELTQPINGGSASFREARNLKSSPKSLPQSTSPSSEHTPTSTNSGPATDRLGPNSSSSNPKGTNHGTTTIPSGLTRLFRMKFKLLVTERSGFGISWDEEVPPQYNQVSSFSPPTYGEALAFDDTELSELRI</sequence>
<proteinExistence type="predicted"/>
<comment type="caution">
    <text evidence="3">The sequence shown here is derived from an EMBL/GenBank/DDBJ whole genome shotgun (WGS) entry which is preliminary data.</text>
</comment>
<feature type="compositionally biased region" description="Polar residues" evidence="1">
    <location>
        <begin position="583"/>
        <end position="601"/>
    </location>
</feature>
<dbReference type="GeneID" id="90070656"/>
<feature type="region of interest" description="Disordered" evidence="1">
    <location>
        <begin position="1"/>
        <end position="26"/>
    </location>
</feature>
<feature type="region of interest" description="Disordered" evidence="1">
    <location>
        <begin position="550"/>
        <end position="601"/>
    </location>
</feature>